<evidence type="ECO:0000256" key="3">
    <source>
        <dbReference type="SAM" id="Phobius"/>
    </source>
</evidence>
<feature type="compositionally biased region" description="Low complexity" evidence="2">
    <location>
        <begin position="632"/>
        <end position="642"/>
    </location>
</feature>
<reference evidence="4 5" key="1">
    <citation type="submission" date="2018-07" db="EMBL/GenBank/DDBJ databases">
        <title>Genomic Encyclopedia of Type Strains, Phase III (KMG-III): the genomes of soil and plant-associated and newly described type strains.</title>
        <authorList>
            <person name="Whitman W."/>
        </authorList>
    </citation>
    <scope>NUCLEOTIDE SEQUENCE [LARGE SCALE GENOMIC DNA]</scope>
    <source>
        <strain evidence="4 5">CECT 8525</strain>
    </source>
</reference>
<feature type="coiled-coil region" evidence="1">
    <location>
        <begin position="489"/>
        <end position="536"/>
    </location>
</feature>
<dbReference type="Proteomes" id="UP000253345">
    <property type="component" value="Unassembled WGS sequence"/>
</dbReference>
<keyword evidence="3" id="KW-1133">Transmembrane helix</keyword>
<sequence length="839" mass="91237">MKEGRGHSAAARAVGLTRAGMWWEALARAFWALGVVLALVLAALAFGATELFSNAALIWAMGLVALAILLAAGWGIWRFRSPTLEHARARVDETLPGRPLSALRDRVAVGAGDEGAGALWNAHLARMERLAASARPIAPDARLRWRDPVGLRLIGLVALVMALIFAPTGRLGQSLAALGTSFRPVPELRPDVPAAPTWEGWAEPPAYTRRPTIYLNGLPEGQRLELPKGAKLSFRFYGEGVALAQDVGPAVAEADPLAPEFLAERDGVVEIAGRRFEITVLPDAAPVVAPGVAPERRVDGRLVQDFTASDDNGIAAGTAVIALDLAAVDRRFGLAIAPEPREAIALELPLPASGSRKDIRGRLAEDLSRHPWANLPVTVSLKVSDGIGQEGVAPPMAMVLPGRRFFDPLAAALIELRRDLLWSRQNAARSAQVLRAVSWQPEGFIEEDLYNGLHGAIGTLESGNLSEEARNKLAQVLWDAAVALEDGGLADALERMQQAQERLSEAIRNGASPEEIQRLMDELQKATDEYIAMLGEQQGEDPSERFDRSPKDGNQQITGDQIQQMMDEIQRLMNEGRMAEAQELLEQFNRMMQNLRVTQSDDPSSSARSGRMGKLAETLRDQQKLADEAMRQMQDQYGQWQQGEDGAEGNQGNQDLADRQRELRESLGRQRGLLPGRGTDQGEAARRDLDEAGRAMEEAEEALRQGDPSGAMERQAQAIQSMREGMRALGDMLSQNQPEGQEGQQGQQGQQGDGAQDPAGDGRGQRGLAQPWSQQPQTDPLGRTLSGDGGSITGGDPLAEGGDPARKARDLQDEIRRREAERDRSRDERDYLGRLLENF</sequence>
<evidence type="ECO:0000256" key="1">
    <source>
        <dbReference type="SAM" id="Coils"/>
    </source>
</evidence>
<feature type="transmembrane region" description="Helical" evidence="3">
    <location>
        <begin position="149"/>
        <end position="166"/>
    </location>
</feature>
<keyword evidence="3" id="KW-0472">Membrane</keyword>
<feature type="region of interest" description="Disordered" evidence="2">
    <location>
        <begin position="537"/>
        <end position="558"/>
    </location>
</feature>
<dbReference type="InterPro" id="IPR012683">
    <property type="entry name" value="CHP02302_TM"/>
</dbReference>
<gene>
    <name evidence="4" type="ORF">DFP89_11367</name>
</gene>
<feature type="region of interest" description="Disordered" evidence="2">
    <location>
        <begin position="734"/>
        <end position="839"/>
    </location>
</feature>
<dbReference type="EMBL" id="QPJL01000013">
    <property type="protein sequence ID" value="RCW82107.1"/>
    <property type="molecule type" value="Genomic_DNA"/>
</dbReference>
<feature type="transmembrane region" description="Helical" evidence="3">
    <location>
        <begin position="21"/>
        <end position="44"/>
    </location>
</feature>
<feature type="region of interest" description="Disordered" evidence="2">
    <location>
        <begin position="694"/>
        <end position="717"/>
    </location>
</feature>
<feature type="compositionally biased region" description="Basic and acidic residues" evidence="2">
    <location>
        <begin position="542"/>
        <end position="551"/>
    </location>
</feature>
<keyword evidence="1" id="KW-0175">Coiled coil</keyword>
<evidence type="ECO:0000256" key="2">
    <source>
        <dbReference type="SAM" id="MobiDB-lite"/>
    </source>
</evidence>
<keyword evidence="5" id="KW-1185">Reference proteome</keyword>
<feature type="region of interest" description="Disordered" evidence="2">
    <location>
        <begin position="630"/>
        <end position="655"/>
    </location>
</feature>
<feature type="compositionally biased region" description="Low complexity" evidence="2">
    <location>
        <begin position="737"/>
        <end position="759"/>
    </location>
</feature>
<dbReference type="RefSeq" id="WP_245948713.1">
    <property type="nucleotide sequence ID" value="NZ_QPJL01000013.1"/>
</dbReference>
<evidence type="ECO:0000313" key="5">
    <source>
        <dbReference type="Proteomes" id="UP000253345"/>
    </source>
</evidence>
<feature type="compositionally biased region" description="Basic and acidic residues" evidence="2">
    <location>
        <begin position="694"/>
        <end position="704"/>
    </location>
</feature>
<evidence type="ECO:0000313" key="4">
    <source>
        <dbReference type="EMBL" id="RCW82107.1"/>
    </source>
</evidence>
<dbReference type="AlphaFoldDB" id="A0A368YT41"/>
<feature type="transmembrane region" description="Helical" evidence="3">
    <location>
        <begin position="56"/>
        <end position="77"/>
    </location>
</feature>
<comment type="caution">
    <text evidence="4">The sequence shown here is derived from an EMBL/GenBank/DDBJ whole genome shotgun (WGS) entry which is preliminary data.</text>
</comment>
<dbReference type="Pfam" id="PF13779">
    <property type="entry name" value="DUF4175"/>
    <property type="match status" value="1"/>
</dbReference>
<feature type="compositionally biased region" description="Basic and acidic residues" evidence="2">
    <location>
        <begin position="803"/>
        <end position="832"/>
    </location>
</feature>
<organism evidence="4 5">
    <name type="scientific">Paracoccus lutimaris</name>
    <dbReference type="NCBI Taxonomy" id="1490030"/>
    <lineage>
        <taxon>Bacteria</taxon>
        <taxon>Pseudomonadati</taxon>
        <taxon>Pseudomonadota</taxon>
        <taxon>Alphaproteobacteria</taxon>
        <taxon>Rhodobacterales</taxon>
        <taxon>Paracoccaceae</taxon>
        <taxon>Paracoccus</taxon>
    </lineage>
</organism>
<protein>
    <submittedName>
        <fullName evidence="4">Uncharacterized protein (TIGR02302 family)</fullName>
    </submittedName>
</protein>
<proteinExistence type="predicted"/>
<keyword evidence="3" id="KW-0812">Transmembrane</keyword>
<accession>A0A368YT41</accession>
<name>A0A368YT41_9RHOB</name>